<gene>
    <name evidence="1" type="ORF">BER1_0489</name>
    <name evidence="2" type="ORF">BER2_0489</name>
</gene>
<dbReference type="EMBL" id="CAADIE010000020">
    <property type="protein sequence ID" value="VFR43635.1"/>
    <property type="molecule type" value="Genomic_DNA"/>
</dbReference>
<protein>
    <submittedName>
        <fullName evidence="2">Tricarboxylate transport protein TctC</fullName>
    </submittedName>
</protein>
<dbReference type="PANTHER" id="PTHR42928">
    <property type="entry name" value="TRICARBOXYLATE-BINDING PROTEIN"/>
    <property type="match status" value="1"/>
</dbReference>
<dbReference type="CDD" id="cd13578">
    <property type="entry name" value="PBP2_Bug27"/>
    <property type="match status" value="1"/>
</dbReference>
<dbReference type="PANTHER" id="PTHR42928:SF5">
    <property type="entry name" value="BLR1237 PROTEIN"/>
    <property type="match status" value="1"/>
</dbReference>
<sequence length="330" mass="33977">MPQLLASWRRAVALLCCACAIPAAASAAPAGDYPNRPVRLVVGFPAGGGVDLTARLLAAELGKRIGQTVVVENRTGAAGAIGAGLVASAPADGYTLLLGNTGSITINPQLYPQLSYDPVKSFTPVGMVSQSPLLILVNPNSPAKDLAGFKAQAGKASQELTFGSGGAGSIGHLTGELFARNAGVTLVHVPYRGGSPAVTDLMGGQVDMVVEGIPISAPLVQTGKLRALLVTSKERLPTIKDVPTAAEAGMKDFEIDVWYGVLAPAGTPPEIVAFLNRHINEALAARDMQARLAEQGAIAVPGTPQALSDVIGKELTRWQAVVKQADVKVQ</sequence>
<dbReference type="Pfam" id="PF03401">
    <property type="entry name" value="TctC"/>
    <property type="match status" value="1"/>
</dbReference>
<evidence type="ECO:0000313" key="2">
    <source>
        <dbReference type="EMBL" id="VFR45431.1"/>
    </source>
</evidence>
<dbReference type="InterPro" id="IPR005064">
    <property type="entry name" value="BUG"/>
</dbReference>
<accession>A0A484R7U8</accession>
<dbReference type="Gene3D" id="3.40.190.10">
    <property type="entry name" value="Periplasmic binding protein-like II"/>
    <property type="match status" value="1"/>
</dbReference>
<dbReference type="AlphaFoldDB" id="A0A484R7U8"/>
<name>A0A484R7U8_9ZZZZ</name>
<dbReference type="PIRSF" id="PIRSF017082">
    <property type="entry name" value="YflP"/>
    <property type="match status" value="1"/>
</dbReference>
<dbReference type="InterPro" id="IPR042100">
    <property type="entry name" value="Bug_dom1"/>
</dbReference>
<organism evidence="2">
    <name type="scientific">plant metagenome</name>
    <dbReference type="NCBI Taxonomy" id="1297885"/>
    <lineage>
        <taxon>unclassified sequences</taxon>
        <taxon>metagenomes</taxon>
        <taxon>organismal metagenomes</taxon>
    </lineage>
</organism>
<reference evidence="2" key="1">
    <citation type="submission" date="2019-03" db="EMBL/GenBank/DDBJ databases">
        <authorList>
            <person name="Danneels B."/>
        </authorList>
    </citation>
    <scope>NUCLEOTIDE SEQUENCE</scope>
</reference>
<proteinExistence type="predicted"/>
<dbReference type="EMBL" id="CAADIH010000021">
    <property type="protein sequence ID" value="VFR45431.1"/>
    <property type="molecule type" value="Genomic_DNA"/>
</dbReference>
<dbReference type="SUPFAM" id="SSF53850">
    <property type="entry name" value="Periplasmic binding protein-like II"/>
    <property type="match status" value="1"/>
</dbReference>
<evidence type="ECO:0000313" key="1">
    <source>
        <dbReference type="EMBL" id="VFR43635.1"/>
    </source>
</evidence>
<dbReference type="Gene3D" id="3.40.190.150">
    <property type="entry name" value="Bordetella uptake gene, domain 1"/>
    <property type="match status" value="1"/>
</dbReference>